<keyword evidence="4 6" id="KW-0378">Hydrolase</keyword>
<feature type="binding site" evidence="6">
    <location>
        <position position="302"/>
    </location>
    <ligand>
        <name>Zn(2+)</name>
        <dbReference type="ChEBI" id="CHEBI:29105"/>
        <label>1</label>
    </ligand>
</feature>
<accession>A0A553ZY21</accession>
<evidence type="ECO:0000256" key="3">
    <source>
        <dbReference type="ARBA" id="ARBA00022723"/>
    </source>
</evidence>
<dbReference type="SUPFAM" id="SSF51338">
    <property type="entry name" value="Composite domain of metallo-dependent hydrolases"/>
    <property type="match status" value="1"/>
</dbReference>
<comment type="catalytic activity">
    <reaction evidence="6">
        <text>(S)-dihydroorotate + H2O = N-carbamoyl-L-aspartate + H(+)</text>
        <dbReference type="Rhea" id="RHEA:24296"/>
        <dbReference type="ChEBI" id="CHEBI:15377"/>
        <dbReference type="ChEBI" id="CHEBI:15378"/>
        <dbReference type="ChEBI" id="CHEBI:30864"/>
        <dbReference type="ChEBI" id="CHEBI:32814"/>
        <dbReference type="EC" id="3.5.2.3"/>
    </reaction>
</comment>
<feature type="binding site" evidence="6">
    <location>
        <position position="149"/>
    </location>
    <ligand>
        <name>Zn(2+)</name>
        <dbReference type="ChEBI" id="CHEBI:29105"/>
        <label>2</label>
    </ligand>
</feature>
<dbReference type="InterPro" id="IPR002195">
    <property type="entry name" value="Dihydroorotase_CS"/>
</dbReference>
<dbReference type="UniPathway" id="UPA00070">
    <property type="reaction ID" value="UER00117"/>
</dbReference>
<evidence type="ECO:0000256" key="2">
    <source>
        <dbReference type="ARBA" id="ARBA00010286"/>
    </source>
</evidence>
<reference evidence="8 9" key="1">
    <citation type="submission" date="2019-07" db="EMBL/GenBank/DDBJ databases">
        <authorList>
            <person name="Park Y.J."/>
            <person name="Jeong S.E."/>
            <person name="Jung H.S."/>
        </authorList>
    </citation>
    <scope>NUCLEOTIDE SEQUENCE [LARGE SCALE GENOMIC DNA]</scope>
    <source>
        <strain evidence="9">P16(2019)</strain>
    </source>
</reference>
<dbReference type="PROSITE" id="PS00483">
    <property type="entry name" value="DIHYDROOROTASE_2"/>
    <property type="match status" value="1"/>
</dbReference>
<feature type="binding site" evidence="6">
    <location>
        <position position="229"/>
    </location>
    <ligand>
        <name>Zn(2+)</name>
        <dbReference type="ChEBI" id="CHEBI:29105"/>
        <label>2</label>
    </ligand>
</feature>
<feature type="binding site" evidence="6">
    <location>
        <position position="306"/>
    </location>
    <ligand>
        <name>substrate</name>
    </ligand>
</feature>
<dbReference type="EC" id="3.5.2.3" evidence="6"/>
<dbReference type="GO" id="GO:0044205">
    <property type="term" value="P:'de novo' UMP biosynthetic process"/>
    <property type="evidence" value="ECO:0007669"/>
    <property type="project" value="UniProtKB-UniRule"/>
</dbReference>
<evidence type="ECO:0000256" key="1">
    <source>
        <dbReference type="ARBA" id="ARBA00002368"/>
    </source>
</evidence>
<dbReference type="InterPro" id="IPR050138">
    <property type="entry name" value="DHOase/Allantoinase_Hydrolase"/>
</dbReference>
<feature type="binding site" evidence="6">
    <location>
        <position position="57"/>
    </location>
    <ligand>
        <name>Zn(2+)</name>
        <dbReference type="ChEBI" id="CHEBI:29105"/>
        <label>1</label>
    </ligand>
</feature>
<dbReference type="AlphaFoldDB" id="A0A553ZY21"/>
<dbReference type="PROSITE" id="PS00482">
    <property type="entry name" value="DIHYDROOROTASE_1"/>
    <property type="match status" value="1"/>
</dbReference>
<dbReference type="NCBIfam" id="NF006837">
    <property type="entry name" value="PRK09357.1-2"/>
    <property type="match status" value="1"/>
</dbReference>
<dbReference type="GO" id="GO:0005737">
    <property type="term" value="C:cytoplasm"/>
    <property type="evidence" value="ECO:0007669"/>
    <property type="project" value="TreeGrafter"/>
</dbReference>
<evidence type="ECO:0000259" key="7">
    <source>
        <dbReference type="Pfam" id="PF12890"/>
    </source>
</evidence>
<dbReference type="Pfam" id="PF12890">
    <property type="entry name" value="DHOase"/>
    <property type="match status" value="1"/>
</dbReference>
<keyword evidence="9" id="KW-1185">Reference proteome</keyword>
<dbReference type="GO" id="GO:0004151">
    <property type="term" value="F:dihydroorotase activity"/>
    <property type="evidence" value="ECO:0007669"/>
    <property type="project" value="UniProtKB-UniRule"/>
</dbReference>
<dbReference type="GO" id="GO:0008270">
    <property type="term" value="F:zinc ion binding"/>
    <property type="evidence" value="ECO:0007669"/>
    <property type="project" value="UniProtKB-UniRule"/>
</dbReference>
<dbReference type="NCBIfam" id="TIGR00857">
    <property type="entry name" value="pyrC_multi"/>
    <property type="match status" value="1"/>
</dbReference>
<feature type="binding site" evidence="6">
    <location>
        <position position="91"/>
    </location>
    <ligand>
        <name>substrate</name>
    </ligand>
</feature>
<name>A0A553ZY21_9BACI</name>
<feature type="binding site" evidence="6">
    <location>
        <begin position="320"/>
        <end position="321"/>
    </location>
    <ligand>
        <name>substrate</name>
    </ligand>
</feature>
<dbReference type="Gene3D" id="3.20.20.140">
    <property type="entry name" value="Metal-dependent hydrolases"/>
    <property type="match status" value="1"/>
</dbReference>
<gene>
    <name evidence="6" type="primary">pyrC</name>
    <name evidence="8" type="ORF">FN960_11095</name>
</gene>
<evidence type="ECO:0000256" key="6">
    <source>
        <dbReference type="HAMAP-Rule" id="MF_00220"/>
    </source>
</evidence>
<evidence type="ECO:0000256" key="5">
    <source>
        <dbReference type="ARBA" id="ARBA00022975"/>
    </source>
</evidence>
<dbReference type="EMBL" id="VLXZ01000006">
    <property type="protein sequence ID" value="TSB46348.1"/>
    <property type="molecule type" value="Genomic_DNA"/>
</dbReference>
<comment type="similarity">
    <text evidence="2 6">Belongs to the metallo-dependent hydrolases superfamily. DHOase family. Class I DHOase subfamily.</text>
</comment>
<dbReference type="RefSeq" id="WP_143848795.1">
    <property type="nucleotide sequence ID" value="NZ_VLXZ01000006.1"/>
</dbReference>
<dbReference type="InterPro" id="IPR011059">
    <property type="entry name" value="Metal-dep_hydrolase_composite"/>
</dbReference>
<dbReference type="InterPro" id="IPR004722">
    <property type="entry name" value="DHOase"/>
</dbReference>
<comment type="function">
    <text evidence="1 6">Catalyzes the reversible cyclization of carbamoyl aspartate to dihydroorotate.</text>
</comment>
<feature type="binding site" evidence="6">
    <location>
        <position position="275"/>
    </location>
    <ligand>
        <name>substrate</name>
    </ligand>
</feature>
<dbReference type="Gene3D" id="2.30.40.10">
    <property type="entry name" value="Urease, subunit C, domain 1"/>
    <property type="match status" value="1"/>
</dbReference>
<dbReference type="CDD" id="cd01317">
    <property type="entry name" value="DHOase_IIa"/>
    <property type="match status" value="1"/>
</dbReference>
<dbReference type="SUPFAM" id="SSF51556">
    <property type="entry name" value="Metallo-dependent hydrolases"/>
    <property type="match status" value="1"/>
</dbReference>
<comment type="pathway">
    <text evidence="6">Pyrimidine metabolism; UMP biosynthesis via de novo pathway; (S)-dihydroorotate from bicarbonate: step 3/3.</text>
</comment>
<feature type="active site" evidence="6">
    <location>
        <position position="302"/>
    </location>
</feature>
<dbReference type="PANTHER" id="PTHR43668">
    <property type="entry name" value="ALLANTOINASE"/>
    <property type="match status" value="1"/>
</dbReference>
<sequence length="426" mass="45904">MGTALVNGMVLDTEGKQIQKDVYLIDGAVRYEAASNQITETIDLAGKLLLPGLIDAHVHLREPGGEQKETIETGTKAAAKGGFTTIAPMPNTRPVPDTPEQLEWVVNRVKETGSVRVLPYAAITTRQLGQELTNFHGLKEAGAFAFTDDGVGVQSAGVMLAAMKQAAAVDMAIVAHCEDNTLIQGGSVHEGTFSKEQGLNGIPSVCESVHIARDVLLAEAAGAHYHVCHISTKESVRVVRDAKKAGIRVTAEVTPHHLLLCDEDIPSLDTNYKMNPPLRGRADREALIEGLLDGTIDFIATDHAPHTESEKATTIEKAPFGIVGLETAFPLLYTHLVQKEVMSLKQLVDWLTVKPAQTFGLTGGTLNDGVAADITVIDLEQVEPIQKETFVSKGINTPFEGWECKGWPVLTYVDGHLVWEKGTVTL</sequence>
<feature type="binding site" evidence="6">
    <location>
        <begin position="59"/>
        <end position="61"/>
    </location>
    <ligand>
        <name>substrate</name>
    </ligand>
</feature>
<dbReference type="Proteomes" id="UP000318521">
    <property type="component" value="Unassembled WGS sequence"/>
</dbReference>
<protein>
    <recommendedName>
        <fullName evidence="6">Dihydroorotase</fullName>
        <shortName evidence="6">DHOase</shortName>
        <ecNumber evidence="6">3.5.2.3</ecNumber>
    </recommendedName>
</protein>
<evidence type="ECO:0000313" key="9">
    <source>
        <dbReference type="Proteomes" id="UP000318521"/>
    </source>
</evidence>
<dbReference type="GO" id="GO:0004038">
    <property type="term" value="F:allantoinase activity"/>
    <property type="evidence" value="ECO:0007669"/>
    <property type="project" value="TreeGrafter"/>
</dbReference>
<evidence type="ECO:0000313" key="8">
    <source>
        <dbReference type="EMBL" id="TSB46348.1"/>
    </source>
</evidence>
<dbReference type="PANTHER" id="PTHR43668:SF2">
    <property type="entry name" value="ALLANTOINASE"/>
    <property type="match status" value="1"/>
</dbReference>
<dbReference type="OrthoDB" id="9765462at2"/>
<keyword evidence="5 6" id="KW-0665">Pyrimidine biosynthesis</keyword>
<evidence type="ECO:0000256" key="4">
    <source>
        <dbReference type="ARBA" id="ARBA00022801"/>
    </source>
</evidence>
<comment type="caution">
    <text evidence="8">The sequence shown here is derived from an EMBL/GenBank/DDBJ whole genome shotgun (WGS) entry which is preliminary data.</text>
</comment>
<feature type="binding site" evidence="6">
    <location>
        <position position="59"/>
    </location>
    <ligand>
        <name>Zn(2+)</name>
        <dbReference type="ChEBI" id="CHEBI:29105"/>
        <label>1</label>
    </ligand>
</feature>
<feature type="binding site" evidence="6">
    <location>
        <position position="149"/>
    </location>
    <ligand>
        <name>Zn(2+)</name>
        <dbReference type="ChEBI" id="CHEBI:29105"/>
        <label>1</label>
    </ligand>
</feature>
<dbReference type="GO" id="GO:0006145">
    <property type="term" value="P:purine nucleobase catabolic process"/>
    <property type="evidence" value="ECO:0007669"/>
    <property type="project" value="TreeGrafter"/>
</dbReference>
<feature type="binding site" evidence="6">
    <location>
        <position position="176"/>
    </location>
    <ligand>
        <name>Zn(2+)</name>
        <dbReference type="ChEBI" id="CHEBI:29105"/>
        <label>2</label>
    </ligand>
</feature>
<proteinExistence type="inferred from homology"/>
<keyword evidence="3 6" id="KW-0479">Metal-binding</keyword>
<dbReference type="InterPro" id="IPR032466">
    <property type="entry name" value="Metal_Hydrolase"/>
</dbReference>
<feature type="domain" description="Dihydroorotase catalytic" evidence="7">
    <location>
        <begin position="46"/>
        <end position="235"/>
    </location>
</feature>
<comment type="cofactor">
    <cofactor evidence="6">
        <name>Zn(2+)</name>
        <dbReference type="ChEBI" id="CHEBI:29105"/>
    </cofactor>
    <text evidence="6">Binds 2 Zn(2+) ions per subunit.</text>
</comment>
<dbReference type="HAMAP" id="MF_00220_B">
    <property type="entry name" value="PyrC_classI_B"/>
    <property type="match status" value="1"/>
</dbReference>
<dbReference type="InterPro" id="IPR024403">
    <property type="entry name" value="DHOase_cat"/>
</dbReference>
<keyword evidence="6" id="KW-0862">Zinc</keyword>
<organism evidence="8 9">
    <name type="scientific">Alkalicoccobacillus porphyridii</name>
    <dbReference type="NCBI Taxonomy" id="2597270"/>
    <lineage>
        <taxon>Bacteria</taxon>
        <taxon>Bacillati</taxon>
        <taxon>Bacillota</taxon>
        <taxon>Bacilli</taxon>
        <taxon>Bacillales</taxon>
        <taxon>Bacillaceae</taxon>
        <taxon>Alkalicoccobacillus</taxon>
    </lineage>
</organism>